<proteinExistence type="predicted"/>
<comment type="caution">
    <text evidence="2">The sequence shown here is derived from an EMBL/GenBank/DDBJ whole genome shotgun (WGS) entry which is preliminary data.</text>
</comment>
<evidence type="ECO:0008006" key="4">
    <source>
        <dbReference type="Google" id="ProtNLM"/>
    </source>
</evidence>
<evidence type="ECO:0000256" key="1">
    <source>
        <dbReference type="SAM" id="MobiDB-lite"/>
    </source>
</evidence>
<reference evidence="2 3" key="1">
    <citation type="journal article" date="2017" name="Front. Microbiol.">
        <title>New Insights into the Diversity of the Genus Faecalibacterium.</title>
        <authorList>
            <person name="Benevides L."/>
            <person name="Burman S."/>
            <person name="Martin R."/>
            <person name="Robert V."/>
            <person name="Thomas M."/>
            <person name="Miquel S."/>
            <person name="Chain F."/>
            <person name="Sokol H."/>
            <person name="Bermudez-Humaran L.G."/>
            <person name="Morrison M."/>
            <person name="Langella P."/>
            <person name="Azevedo V.A."/>
            <person name="Chatel J.M."/>
            <person name="Soares S."/>
        </authorList>
    </citation>
    <scope>NUCLEOTIDE SEQUENCE [LARGE SCALE GENOMIC DNA]</scope>
    <source>
        <strain evidence="3">CNCM I-4540</strain>
    </source>
</reference>
<evidence type="ECO:0000313" key="3">
    <source>
        <dbReference type="Proteomes" id="UP000220752"/>
    </source>
</evidence>
<gene>
    <name evidence="2" type="ORF">CGS46_12720</name>
</gene>
<keyword evidence="3" id="KW-1185">Reference proteome</keyword>
<dbReference type="Proteomes" id="UP000220752">
    <property type="component" value="Unassembled WGS sequence"/>
</dbReference>
<sequence>MEIDISGAVQGFVQDIEKQVASRAERAAHVIRKHELSVLSNNPKRSGKVYRKPASNKTYTASAPGEPPALRTGDLRRSFRPLAKSEIVQSAKHYTPGIRTDVKYAPFLEDGTSKISPRPYAEEIKRKAFPEVKAIFEEKYT</sequence>
<evidence type="ECO:0000313" key="2">
    <source>
        <dbReference type="EMBL" id="PDX57381.1"/>
    </source>
</evidence>
<name>A0A2A6Z7N9_9FIRM</name>
<protein>
    <recommendedName>
        <fullName evidence="4">HK97 gp10 family phage protein</fullName>
    </recommendedName>
</protein>
<dbReference type="EMBL" id="NMTQ01000037">
    <property type="protein sequence ID" value="PDX57381.1"/>
    <property type="molecule type" value="Genomic_DNA"/>
</dbReference>
<dbReference type="AlphaFoldDB" id="A0A2A6Z7N9"/>
<accession>A0A2A6Z7N9</accession>
<organism evidence="2 3">
    <name type="scientific">Faecalibacterium langellae</name>
    <dbReference type="NCBI Taxonomy" id="3435293"/>
    <lineage>
        <taxon>Bacteria</taxon>
        <taxon>Bacillati</taxon>
        <taxon>Bacillota</taxon>
        <taxon>Clostridia</taxon>
        <taxon>Eubacteriales</taxon>
        <taxon>Oscillospiraceae</taxon>
        <taxon>Faecalibacterium</taxon>
    </lineage>
</organism>
<feature type="region of interest" description="Disordered" evidence="1">
    <location>
        <begin position="42"/>
        <end position="76"/>
    </location>
</feature>